<evidence type="ECO:0000313" key="2">
    <source>
        <dbReference type="EMBL" id="GIF88606.1"/>
    </source>
</evidence>
<evidence type="ECO:0000313" key="3">
    <source>
        <dbReference type="Proteomes" id="UP000619293"/>
    </source>
</evidence>
<keyword evidence="3" id="KW-1185">Reference proteome</keyword>
<evidence type="ECO:0000256" key="1">
    <source>
        <dbReference type="SAM" id="Phobius"/>
    </source>
</evidence>
<protein>
    <submittedName>
        <fullName evidence="2">Uncharacterized protein</fullName>
    </submittedName>
</protein>
<keyword evidence="1" id="KW-0812">Transmembrane</keyword>
<keyword evidence="1" id="KW-0472">Membrane</keyword>
<feature type="transmembrane region" description="Helical" evidence="1">
    <location>
        <begin position="37"/>
        <end position="59"/>
    </location>
</feature>
<sequence length="303" mass="32996">MSMKPFSARIPSWLPTTLGAVASTALAAYLYAMTDLAAGIATLAGLIGITVALQLELLLRSKRAEFAEIRRNRIIAAIEQTPWLPGTLDGMLRHLRHVATAYDDTAAVGLARKAFDDCGHVLADLQRGIYVPRDGESSNELVNNLTGAARRSLRATTSDSELGFWTSDAGRRYLRLHRRDGSSLDKQRIFIYHEWTPLHETVAAEQLELGIKVYTIPLRRLPAAQAIGIIIWDDTAALDLTFNAAGKDIFARFTFARQDVDRLATLYSAILEEAQPWIPGSISLGGDTSVAGGPAKADPPATE</sequence>
<dbReference type="Proteomes" id="UP000619293">
    <property type="component" value="Unassembled WGS sequence"/>
</dbReference>
<dbReference type="EMBL" id="BONG01000009">
    <property type="protein sequence ID" value="GIF88606.1"/>
    <property type="molecule type" value="Genomic_DNA"/>
</dbReference>
<keyword evidence="1" id="KW-1133">Transmembrane helix</keyword>
<dbReference type="AlphaFoldDB" id="A0A8J3JWX4"/>
<name>A0A8J3JWX4_9ACTN</name>
<proteinExistence type="predicted"/>
<accession>A0A8J3JWX4</accession>
<comment type="caution">
    <text evidence="2">The sequence shown here is derived from an EMBL/GenBank/DDBJ whole genome shotgun (WGS) entry which is preliminary data.</text>
</comment>
<gene>
    <name evidence="2" type="ORF">Cch02nite_20500</name>
</gene>
<organism evidence="2 3">
    <name type="scientific">Catellatospora chokoriensis</name>
    <dbReference type="NCBI Taxonomy" id="310353"/>
    <lineage>
        <taxon>Bacteria</taxon>
        <taxon>Bacillati</taxon>
        <taxon>Actinomycetota</taxon>
        <taxon>Actinomycetes</taxon>
        <taxon>Micromonosporales</taxon>
        <taxon>Micromonosporaceae</taxon>
        <taxon>Catellatospora</taxon>
    </lineage>
</organism>
<reference evidence="2 3" key="1">
    <citation type="submission" date="2021-01" db="EMBL/GenBank/DDBJ databases">
        <title>Whole genome shotgun sequence of Catellatospora chokoriensis NBRC 107358.</title>
        <authorList>
            <person name="Komaki H."/>
            <person name="Tamura T."/>
        </authorList>
    </citation>
    <scope>NUCLEOTIDE SEQUENCE [LARGE SCALE GENOMIC DNA]</scope>
    <source>
        <strain evidence="2 3">NBRC 107358</strain>
    </source>
</reference>
<dbReference type="RefSeq" id="WP_191840779.1">
    <property type="nucleotide sequence ID" value="NZ_BAAALB010000043.1"/>
</dbReference>